<dbReference type="SUPFAM" id="SSF57850">
    <property type="entry name" value="RING/U-box"/>
    <property type="match status" value="1"/>
</dbReference>
<dbReference type="SUPFAM" id="SSF56784">
    <property type="entry name" value="HAD-like"/>
    <property type="match status" value="1"/>
</dbReference>
<dbReference type="InterPro" id="IPR013083">
    <property type="entry name" value="Znf_RING/FYVE/PHD"/>
</dbReference>
<dbReference type="CDD" id="cd07521">
    <property type="entry name" value="HAD_FCP1-like"/>
    <property type="match status" value="1"/>
</dbReference>
<evidence type="ECO:0000259" key="8">
    <source>
        <dbReference type="PROSITE" id="PS50969"/>
    </source>
</evidence>
<reference evidence="10 11" key="1">
    <citation type="submission" date="2020-02" db="EMBL/GenBank/DDBJ databases">
        <title>Draft genome sequence of Haematococcus lacustris strain NIES-144.</title>
        <authorList>
            <person name="Morimoto D."/>
            <person name="Nakagawa S."/>
            <person name="Yoshida T."/>
            <person name="Sawayama S."/>
        </authorList>
    </citation>
    <scope>NUCLEOTIDE SEQUENCE [LARGE SCALE GENOMIC DNA]</scope>
    <source>
        <strain evidence="10 11">NIES-144</strain>
    </source>
</reference>
<dbReference type="EMBL" id="BLLF01000218">
    <property type="protein sequence ID" value="GFH09222.1"/>
    <property type="molecule type" value="Genomic_DNA"/>
</dbReference>
<evidence type="ECO:0000313" key="11">
    <source>
        <dbReference type="Proteomes" id="UP000485058"/>
    </source>
</evidence>
<comment type="caution">
    <text evidence="10">The sequence shown here is derived from an EMBL/GenBank/DDBJ whole genome shotgun (WGS) entry which is preliminary data.</text>
</comment>
<keyword evidence="5" id="KW-0653">Protein transport</keyword>
<sequence>MKFGKRLASEALRRHTDHYFDYKAIKKAIKDDIDSTDANGTHFQAVLVGELQKVSQYYSSKAELLERTLASLRKDHSQELEELRSDVQELIKFVALNYLAVVKAIKKRNRHLKVASQLLEEYQCPVCLDTLHNPVVLTCAHRFCWGCLVAHCTAHRDITLPIGKKDTSVAAPATSYRVLEQIACCNDPDIPEFYPCPVCRKPQILDIDTLQGKMTVLLDLDGTLVSSFTPKRAPRLPAYIKTHVVGLGSKLNPQGVFVVERPGLNDFLTTLAAFAEVIIYTAGLEDYAKPIIDAIDPTNSLFAGRIYREGTLRTEYYQCVKDMARVNRDLTRTVLVDDTPLAFLHQPCNGIPVLGFRGDPDDRLLMEAVLPLLQVLATEPDIKPVLHRRFDMRNWFKRHGFPVDAIEKAALKAAFEERERHMAQATARSSF</sequence>
<feature type="coiled-coil region" evidence="6">
    <location>
        <begin position="62"/>
        <end position="93"/>
    </location>
</feature>
<dbReference type="Pfam" id="PF03031">
    <property type="entry name" value="NIF"/>
    <property type="match status" value="1"/>
</dbReference>
<dbReference type="InterPro" id="IPR050365">
    <property type="entry name" value="TIM50"/>
</dbReference>
<keyword evidence="5" id="KW-0813">Transport</keyword>
<dbReference type="Gene3D" id="3.30.40.10">
    <property type="entry name" value="Zinc/RING finger domain, C3HC4 (zinc finger)"/>
    <property type="match status" value="1"/>
</dbReference>
<feature type="domain" description="FCP1 homology" evidence="8">
    <location>
        <begin position="209"/>
        <end position="376"/>
    </location>
</feature>
<dbReference type="PROSITE" id="PS50089">
    <property type="entry name" value="ZF_RING_2"/>
    <property type="match status" value="1"/>
</dbReference>
<dbReference type="InterPro" id="IPR004274">
    <property type="entry name" value="FCP1_dom"/>
</dbReference>
<keyword evidence="1" id="KW-0479">Metal-binding</keyword>
<dbReference type="InterPro" id="IPR036412">
    <property type="entry name" value="HAD-like_sf"/>
</dbReference>
<dbReference type="PANTHER" id="PTHR12210">
    <property type="entry name" value="DULLARD PROTEIN PHOSPHATASE"/>
    <property type="match status" value="1"/>
</dbReference>
<dbReference type="CDD" id="cd14447">
    <property type="entry name" value="SPX"/>
    <property type="match status" value="1"/>
</dbReference>
<evidence type="ECO:0000256" key="5">
    <source>
        <dbReference type="RuleBase" id="RU365079"/>
    </source>
</evidence>
<keyword evidence="11" id="KW-1185">Reference proteome</keyword>
<dbReference type="Pfam" id="PF15227">
    <property type="entry name" value="zf-C3HC4_4"/>
    <property type="match status" value="1"/>
</dbReference>
<evidence type="ECO:0000259" key="7">
    <source>
        <dbReference type="PROSITE" id="PS50089"/>
    </source>
</evidence>
<keyword evidence="5" id="KW-0811">Translocation</keyword>
<dbReference type="GO" id="GO:0008270">
    <property type="term" value="F:zinc ion binding"/>
    <property type="evidence" value="ECO:0007669"/>
    <property type="project" value="UniProtKB-KW"/>
</dbReference>
<name>A0A699Z1H7_HAELA</name>
<evidence type="ECO:0000259" key="9">
    <source>
        <dbReference type="PROSITE" id="PS51382"/>
    </source>
</evidence>
<dbReference type="PROSITE" id="PS00518">
    <property type="entry name" value="ZF_RING_1"/>
    <property type="match status" value="1"/>
</dbReference>
<keyword evidence="3" id="KW-0862">Zinc</keyword>
<keyword evidence="5" id="KW-0809">Transit peptide</keyword>
<keyword evidence="2 4" id="KW-0863">Zinc-finger</keyword>
<protein>
    <recommendedName>
        <fullName evidence="5">Mitochondrial import inner membrane translocase subunit TIM50</fullName>
    </recommendedName>
</protein>
<evidence type="ECO:0000313" key="10">
    <source>
        <dbReference type="EMBL" id="GFH09222.1"/>
    </source>
</evidence>
<dbReference type="SMART" id="SM00184">
    <property type="entry name" value="RING"/>
    <property type="match status" value="1"/>
</dbReference>
<evidence type="ECO:0000256" key="4">
    <source>
        <dbReference type="PROSITE-ProRule" id="PRU00175"/>
    </source>
</evidence>
<evidence type="ECO:0000256" key="6">
    <source>
        <dbReference type="SAM" id="Coils"/>
    </source>
</evidence>
<accession>A0A699Z1H7</accession>
<evidence type="ECO:0000256" key="3">
    <source>
        <dbReference type="ARBA" id="ARBA00022833"/>
    </source>
</evidence>
<dbReference type="InterPro" id="IPR001841">
    <property type="entry name" value="Znf_RING"/>
</dbReference>
<dbReference type="Gene3D" id="3.40.50.1000">
    <property type="entry name" value="HAD superfamily/HAD-like"/>
    <property type="match status" value="1"/>
</dbReference>
<dbReference type="AlphaFoldDB" id="A0A699Z1H7"/>
<evidence type="ECO:0000256" key="2">
    <source>
        <dbReference type="ARBA" id="ARBA00022771"/>
    </source>
</evidence>
<feature type="domain" description="RING-type" evidence="7">
    <location>
        <begin position="124"/>
        <end position="164"/>
    </location>
</feature>
<dbReference type="InterPro" id="IPR017907">
    <property type="entry name" value="Znf_RING_CS"/>
</dbReference>
<evidence type="ECO:0000256" key="1">
    <source>
        <dbReference type="ARBA" id="ARBA00022723"/>
    </source>
</evidence>
<keyword evidence="5" id="KW-0496">Mitochondrion</keyword>
<feature type="domain" description="SPX" evidence="9">
    <location>
        <begin position="1"/>
        <end position="122"/>
    </location>
</feature>
<dbReference type="PROSITE" id="PS51382">
    <property type="entry name" value="SPX"/>
    <property type="match status" value="1"/>
</dbReference>
<organism evidence="10 11">
    <name type="scientific">Haematococcus lacustris</name>
    <name type="common">Green alga</name>
    <name type="synonym">Haematococcus pluvialis</name>
    <dbReference type="NCBI Taxonomy" id="44745"/>
    <lineage>
        <taxon>Eukaryota</taxon>
        <taxon>Viridiplantae</taxon>
        <taxon>Chlorophyta</taxon>
        <taxon>core chlorophytes</taxon>
        <taxon>Chlorophyceae</taxon>
        <taxon>CS clade</taxon>
        <taxon>Chlamydomonadales</taxon>
        <taxon>Haematococcaceae</taxon>
        <taxon>Haematococcus</taxon>
    </lineage>
</organism>
<comment type="subunit">
    <text evidence="5">Component of the TIM23 complex.</text>
</comment>
<keyword evidence="6" id="KW-0175">Coiled coil</keyword>
<comment type="subcellular location">
    <subcellularLocation>
        <location evidence="5">Mitochondrion inner membrane</location>
        <topology evidence="5">Single-pass membrane protein</topology>
    </subcellularLocation>
</comment>
<dbReference type="SMART" id="SM00577">
    <property type="entry name" value="CPDc"/>
    <property type="match status" value="1"/>
</dbReference>
<comment type="function">
    <text evidence="5">Essential component of the TIM23 complex, a complex that mediates the translocation of transit peptide-containing proteins across the mitochondrial inner membrane.</text>
</comment>
<comment type="similarity">
    <text evidence="5">Belongs to the TIM50 family.</text>
</comment>
<dbReference type="Proteomes" id="UP000485058">
    <property type="component" value="Unassembled WGS sequence"/>
</dbReference>
<gene>
    <name evidence="10" type="ORF">HaLaN_04325</name>
</gene>
<dbReference type="GO" id="GO:0015031">
    <property type="term" value="P:protein transport"/>
    <property type="evidence" value="ECO:0007669"/>
    <property type="project" value="UniProtKB-KW"/>
</dbReference>
<dbReference type="InterPro" id="IPR023214">
    <property type="entry name" value="HAD_sf"/>
</dbReference>
<dbReference type="InterPro" id="IPR004331">
    <property type="entry name" value="SPX_dom"/>
</dbReference>
<dbReference type="GO" id="GO:0005744">
    <property type="term" value="C:TIM23 mitochondrial import inner membrane translocase complex"/>
    <property type="evidence" value="ECO:0007669"/>
    <property type="project" value="UniProtKB-UniRule"/>
</dbReference>
<proteinExistence type="inferred from homology"/>
<dbReference type="PROSITE" id="PS50969">
    <property type="entry name" value="FCP1"/>
    <property type="match status" value="1"/>
</dbReference>